<dbReference type="InterPro" id="IPR002711">
    <property type="entry name" value="HNH"/>
</dbReference>
<protein>
    <recommendedName>
        <fullName evidence="1">HNH nuclease domain-containing protein</fullName>
    </recommendedName>
</protein>
<dbReference type="InterPro" id="IPR003615">
    <property type="entry name" value="HNH_nuc"/>
</dbReference>
<comment type="caution">
    <text evidence="2">The sequence shown here is derived from an EMBL/GenBank/DDBJ whole genome shotgun (WGS) entry which is preliminary data.</text>
</comment>
<organism evidence="2 3">
    <name type="scientific">Micromonospora endolithica</name>
    <dbReference type="NCBI Taxonomy" id="230091"/>
    <lineage>
        <taxon>Bacteria</taxon>
        <taxon>Bacillati</taxon>
        <taxon>Actinomycetota</taxon>
        <taxon>Actinomycetes</taxon>
        <taxon>Micromonosporales</taxon>
        <taxon>Micromonosporaceae</taxon>
        <taxon>Micromonospora</taxon>
    </lineage>
</organism>
<dbReference type="CDD" id="cd00085">
    <property type="entry name" value="HNHc"/>
    <property type="match status" value="1"/>
</dbReference>
<evidence type="ECO:0000313" key="3">
    <source>
        <dbReference type="Proteomes" id="UP000281726"/>
    </source>
</evidence>
<dbReference type="OrthoDB" id="9802901at2"/>
<dbReference type="SMART" id="SM00507">
    <property type="entry name" value="HNHc"/>
    <property type="match status" value="1"/>
</dbReference>
<keyword evidence="3" id="KW-1185">Reference proteome</keyword>
<dbReference type="PANTHER" id="PTHR33877">
    <property type="entry name" value="SLL1193 PROTEIN"/>
    <property type="match status" value="1"/>
</dbReference>
<evidence type="ECO:0000259" key="1">
    <source>
        <dbReference type="SMART" id="SM00507"/>
    </source>
</evidence>
<sequence>MARPNSTRMRAIKRALADRDGAGCFYCGHPFNTLLAATVDHLIPQSVLPGWALMNLVLACRPCNEAKADQLPQVFLRAAGCAPLPRRPHPFVTTVAALAARLARVELRHRPSTEVVTAG</sequence>
<dbReference type="EMBL" id="RBAK01000009">
    <property type="protein sequence ID" value="RKN42771.1"/>
    <property type="molecule type" value="Genomic_DNA"/>
</dbReference>
<dbReference type="Gene3D" id="1.10.30.50">
    <property type="match status" value="1"/>
</dbReference>
<dbReference type="Proteomes" id="UP000281726">
    <property type="component" value="Unassembled WGS sequence"/>
</dbReference>
<accession>A0A3A9Z2V1</accession>
<feature type="domain" description="HNH nuclease" evidence="1">
    <location>
        <begin position="11"/>
        <end position="65"/>
    </location>
</feature>
<name>A0A3A9Z2V1_9ACTN</name>
<dbReference type="AlphaFoldDB" id="A0A3A9Z2V1"/>
<reference evidence="2 3" key="1">
    <citation type="journal article" date="2004" name="Syst. Appl. Microbiol.">
        <title>Cryptoendolithic actinomycetes from antarctic sandstone rock samples: Micromonospora endolithica sp. nov. and two isolates related to Micromonospora coerulea Jensen 1932.</title>
        <authorList>
            <person name="Hirsch P."/>
            <person name="Mevs U."/>
            <person name="Kroppenstedt R.M."/>
            <person name="Schumann P."/>
            <person name="Stackebrandt E."/>
        </authorList>
    </citation>
    <scope>NUCLEOTIDE SEQUENCE [LARGE SCALE GENOMIC DNA]</scope>
    <source>
        <strain evidence="2 3">JCM 12677</strain>
    </source>
</reference>
<evidence type="ECO:0000313" key="2">
    <source>
        <dbReference type="EMBL" id="RKN42771.1"/>
    </source>
</evidence>
<dbReference type="PANTHER" id="PTHR33877:SF2">
    <property type="entry name" value="OS07G0170200 PROTEIN"/>
    <property type="match status" value="1"/>
</dbReference>
<dbReference type="InterPro" id="IPR052892">
    <property type="entry name" value="NA-targeting_endonuclease"/>
</dbReference>
<gene>
    <name evidence="2" type="ORF">D7223_22340</name>
</gene>
<proteinExistence type="predicted"/>
<dbReference type="Pfam" id="PF01844">
    <property type="entry name" value="HNH"/>
    <property type="match status" value="1"/>
</dbReference>